<keyword evidence="4 10" id="KW-0808">Transferase</keyword>
<evidence type="ECO:0000256" key="4">
    <source>
        <dbReference type="ARBA" id="ARBA00022679"/>
    </source>
</evidence>
<evidence type="ECO:0000256" key="8">
    <source>
        <dbReference type="ARBA" id="ARBA00031306"/>
    </source>
</evidence>
<evidence type="ECO:0000313" key="12">
    <source>
        <dbReference type="EMBL" id="QOP46725.1"/>
    </source>
</evidence>
<dbReference type="EMBL" id="CP041406">
    <property type="protein sequence ID" value="QOP46725.1"/>
    <property type="molecule type" value="Genomic_DNA"/>
</dbReference>
<dbReference type="AlphaFoldDB" id="A0A7M1BAN5"/>
<name>A0A7M1BAN5_9BACT</name>
<evidence type="ECO:0000256" key="10">
    <source>
        <dbReference type="PIRNR" id="PIRNR006268"/>
    </source>
</evidence>
<keyword evidence="7 10" id="KW-0460">Magnesium</keyword>
<feature type="binding site" evidence="11">
    <location>
        <position position="128"/>
    </location>
    <ligand>
        <name>Mg(2+)</name>
        <dbReference type="ChEBI" id="CHEBI:18420"/>
    </ligand>
</feature>
<proteinExistence type="inferred from homology"/>
<organism evidence="12 13">
    <name type="scientific">Sulfurimonas paralvinellae</name>
    <dbReference type="NCBI Taxonomy" id="317658"/>
    <lineage>
        <taxon>Bacteria</taxon>
        <taxon>Pseudomonadati</taxon>
        <taxon>Campylobacterota</taxon>
        <taxon>Epsilonproteobacteria</taxon>
        <taxon>Campylobacterales</taxon>
        <taxon>Sulfurimonadaceae</taxon>
        <taxon>Sulfurimonas</taxon>
    </lineage>
</organism>
<dbReference type="InterPro" id="IPR024932">
    <property type="entry name" value="ApbE"/>
</dbReference>
<evidence type="ECO:0000256" key="1">
    <source>
        <dbReference type="ARBA" id="ARBA00011955"/>
    </source>
</evidence>
<evidence type="ECO:0000313" key="13">
    <source>
        <dbReference type="Proteomes" id="UP000593580"/>
    </source>
</evidence>
<dbReference type="Gene3D" id="3.10.520.10">
    <property type="entry name" value="ApbE-like domains"/>
    <property type="match status" value="1"/>
</dbReference>
<keyword evidence="6 10" id="KW-0274">FAD</keyword>
<dbReference type="KEGG" id="spal:FM071_05800"/>
<evidence type="ECO:0000256" key="2">
    <source>
        <dbReference type="ARBA" id="ARBA00016337"/>
    </source>
</evidence>
<dbReference type="SUPFAM" id="SSF143631">
    <property type="entry name" value="ApbE-like"/>
    <property type="match status" value="1"/>
</dbReference>
<dbReference type="InterPro" id="IPR003374">
    <property type="entry name" value="ApbE-like_sf"/>
</dbReference>
<dbReference type="EC" id="2.7.1.180" evidence="1 10"/>
<keyword evidence="5 10" id="KW-0479">Metal-binding</keyword>
<keyword evidence="3 10" id="KW-0285">Flavoprotein</keyword>
<evidence type="ECO:0000256" key="3">
    <source>
        <dbReference type="ARBA" id="ARBA00022630"/>
    </source>
</evidence>
<comment type="catalytic activity">
    <reaction evidence="9 10">
        <text>L-threonyl-[protein] + FAD = FMN-L-threonyl-[protein] + AMP + H(+)</text>
        <dbReference type="Rhea" id="RHEA:36847"/>
        <dbReference type="Rhea" id="RHEA-COMP:11060"/>
        <dbReference type="Rhea" id="RHEA-COMP:11061"/>
        <dbReference type="ChEBI" id="CHEBI:15378"/>
        <dbReference type="ChEBI" id="CHEBI:30013"/>
        <dbReference type="ChEBI" id="CHEBI:57692"/>
        <dbReference type="ChEBI" id="CHEBI:74257"/>
        <dbReference type="ChEBI" id="CHEBI:456215"/>
        <dbReference type="EC" id="2.7.1.180"/>
    </reaction>
</comment>
<dbReference type="Pfam" id="PF02424">
    <property type="entry name" value="ApbE"/>
    <property type="match status" value="1"/>
</dbReference>
<evidence type="ECO:0000256" key="11">
    <source>
        <dbReference type="PIRSR" id="PIRSR006268-2"/>
    </source>
</evidence>
<sequence length="283" mass="31305">MGTFVSISVDKQHKELISPAFKLLKKIESSISSFDKNSPIYKLNENRSAKLDNYSYEALQLSLKYYKETDGYFDVAVGSITKDLYHFGEDERIASKKSMQKASTSMDGLLFDKQKAVITDTIKIDLGGMGKGYGIDKVSQFFRNNSVENAVIALSGDIRCIGECKIAVNNPLKNDAALAVFTMCDTAVSTSGNYNRYVGNITHNHLINPKKKNSEQNFISVTLISKLPSATLDAFATAVSVMSLKKAYLFLASQPIAYIILQADKKLVVSKNLQSYVSELKLK</sequence>
<feature type="binding site" evidence="11">
    <location>
        <position position="237"/>
    </location>
    <ligand>
        <name>Mg(2+)</name>
        <dbReference type="ChEBI" id="CHEBI:18420"/>
    </ligand>
</feature>
<comment type="cofactor">
    <cofactor evidence="11">
        <name>Mg(2+)</name>
        <dbReference type="ChEBI" id="CHEBI:18420"/>
    </cofactor>
    <cofactor evidence="11">
        <name>Mn(2+)</name>
        <dbReference type="ChEBI" id="CHEBI:29035"/>
    </cofactor>
    <text evidence="11">Magnesium. Can also use manganese.</text>
</comment>
<gene>
    <name evidence="12" type="ORF">FM071_05800</name>
</gene>
<evidence type="ECO:0000256" key="9">
    <source>
        <dbReference type="ARBA" id="ARBA00048540"/>
    </source>
</evidence>
<dbReference type="PIRSF" id="PIRSF006268">
    <property type="entry name" value="ApbE"/>
    <property type="match status" value="1"/>
</dbReference>
<dbReference type="Proteomes" id="UP000593580">
    <property type="component" value="Chromosome"/>
</dbReference>
<keyword evidence="13" id="KW-1185">Reference proteome</keyword>
<protein>
    <recommendedName>
        <fullName evidence="2 10">FAD:protein FMN transferase</fullName>
        <ecNumber evidence="1 10">2.7.1.180</ecNumber>
    </recommendedName>
    <alternativeName>
        <fullName evidence="8 10">Flavin transferase</fullName>
    </alternativeName>
</protein>
<feature type="binding site" evidence="11">
    <location>
        <position position="233"/>
    </location>
    <ligand>
        <name>Mg(2+)</name>
        <dbReference type="ChEBI" id="CHEBI:18420"/>
    </ligand>
</feature>
<evidence type="ECO:0000256" key="7">
    <source>
        <dbReference type="ARBA" id="ARBA00022842"/>
    </source>
</evidence>
<comment type="similarity">
    <text evidence="10">Belongs to the ApbE family.</text>
</comment>
<dbReference type="PANTHER" id="PTHR30040">
    <property type="entry name" value="THIAMINE BIOSYNTHESIS LIPOPROTEIN APBE"/>
    <property type="match status" value="1"/>
</dbReference>
<reference evidence="12 13" key="1">
    <citation type="submission" date="2019-07" db="EMBL/GenBank/DDBJ databases">
        <title>Sulfurimonas paralvinellae sp. nov., a novel mesophilic, hydrogen- and sulfur-oxidizing chemolithoautotroph within the Epsilonproteo- bacteria isolated from a deep-sea hydrothermal vent polychaete nest, reclassification of Thiomicrospira denitrificans as Sulfurimonas denitrificans comb. nov. and emended description of the genus Sulfurimonas.</title>
        <authorList>
            <person name="Wang S."/>
            <person name="Jiang L."/>
            <person name="Shao Z."/>
        </authorList>
    </citation>
    <scope>NUCLEOTIDE SEQUENCE [LARGE SCALE GENOMIC DNA]</scope>
    <source>
        <strain evidence="12 13">GO25</strain>
    </source>
</reference>
<evidence type="ECO:0000256" key="5">
    <source>
        <dbReference type="ARBA" id="ARBA00022723"/>
    </source>
</evidence>
<evidence type="ECO:0000256" key="6">
    <source>
        <dbReference type="ARBA" id="ARBA00022827"/>
    </source>
</evidence>
<accession>A0A7M1BAN5</accession>
<dbReference type="GO" id="GO:0016740">
    <property type="term" value="F:transferase activity"/>
    <property type="evidence" value="ECO:0007669"/>
    <property type="project" value="UniProtKB-UniRule"/>
</dbReference>
<dbReference type="PANTHER" id="PTHR30040:SF2">
    <property type="entry name" value="FAD:PROTEIN FMN TRANSFERASE"/>
    <property type="match status" value="1"/>
</dbReference>
<dbReference type="GO" id="GO:0046872">
    <property type="term" value="F:metal ion binding"/>
    <property type="evidence" value="ECO:0007669"/>
    <property type="project" value="UniProtKB-UniRule"/>
</dbReference>